<comment type="caution">
    <text evidence="5">The sequence shown here is derived from an EMBL/GenBank/DDBJ whole genome shotgun (WGS) entry which is preliminary data.</text>
</comment>
<accession>A0A8J4YT75</accession>
<comment type="similarity">
    <text evidence="2">Belongs to the TRAPP small subunits family. Sedlin subfamily.</text>
</comment>
<name>A0A8J4YT75_CHIOP</name>
<evidence type="ECO:0000256" key="3">
    <source>
        <dbReference type="ARBA" id="ARBA00022892"/>
    </source>
</evidence>
<dbReference type="SUPFAM" id="SSF64356">
    <property type="entry name" value="SNARE-like"/>
    <property type="match status" value="1"/>
</dbReference>
<dbReference type="GO" id="GO:0048471">
    <property type="term" value="C:perinuclear region of cytoplasm"/>
    <property type="evidence" value="ECO:0007669"/>
    <property type="project" value="UniProtKB-SubCell"/>
</dbReference>
<organism evidence="5 6">
    <name type="scientific">Chionoecetes opilio</name>
    <name type="common">Atlantic snow crab</name>
    <name type="synonym">Cancer opilio</name>
    <dbReference type="NCBI Taxonomy" id="41210"/>
    <lineage>
        <taxon>Eukaryota</taxon>
        <taxon>Metazoa</taxon>
        <taxon>Ecdysozoa</taxon>
        <taxon>Arthropoda</taxon>
        <taxon>Crustacea</taxon>
        <taxon>Multicrustacea</taxon>
        <taxon>Malacostraca</taxon>
        <taxon>Eumalacostraca</taxon>
        <taxon>Eucarida</taxon>
        <taxon>Decapoda</taxon>
        <taxon>Pleocyemata</taxon>
        <taxon>Brachyura</taxon>
        <taxon>Eubrachyura</taxon>
        <taxon>Majoidea</taxon>
        <taxon>Majidae</taxon>
        <taxon>Chionoecetes</taxon>
    </lineage>
</organism>
<comment type="subcellular location">
    <subcellularLocation>
        <location evidence="1">Cytoplasm</location>
        <location evidence="1">Perinuclear region</location>
    </subcellularLocation>
</comment>
<dbReference type="OrthoDB" id="10258445at2759"/>
<evidence type="ECO:0000313" key="5">
    <source>
        <dbReference type="EMBL" id="KAG0730376.1"/>
    </source>
</evidence>
<dbReference type="InterPro" id="IPR011012">
    <property type="entry name" value="Longin-like_dom_sf"/>
</dbReference>
<gene>
    <name evidence="5" type="primary">trappc2l</name>
    <name evidence="5" type="ORF">GWK47_028381</name>
</gene>
<reference evidence="5" key="1">
    <citation type="submission" date="2020-07" db="EMBL/GenBank/DDBJ databases">
        <title>The High-quality genome of the commercially important snow crab, Chionoecetes opilio.</title>
        <authorList>
            <person name="Jeong J.-H."/>
            <person name="Ryu S."/>
        </authorList>
    </citation>
    <scope>NUCLEOTIDE SEQUENCE</scope>
    <source>
        <strain evidence="5">MADBK_172401_WGS</strain>
        <tissue evidence="5">Digestive gland</tissue>
    </source>
</reference>
<dbReference type="InterPro" id="IPR044760">
    <property type="entry name" value="TRAPPC2L"/>
</dbReference>
<keyword evidence="6" id="KW-1185">Reference proteome</keyword>
<dbReference type="CDD" id="cd14854">
    <property type="entry name" value="TRAPPC2L"/>
    <property type="match status" value="1"/>
</dbReference>
<dbReference type="GO" id="GO:0006888">
    <property type="term" value="P:endoplasmic reticulum to Golgi vesicle-mediated transport"/>
    <property type="evidence" value="ECO:0007669"/>
    <property type="project" value="InterPro"/>
</dbReference>
<evidence type="ECO:0000256" key="1">
    <source>
        <dbReference type="ARBA" id="ARBA00004556"/>
    </source>
</evidence>
<dbReference type="PANTHER" id="PTHR12403">
    <property type="entry name" value="TRAFFICKING PROTEIN PARTICLE COMPLEX SUBUNIT 2"/>
    <property type="match status" value="1"/>
</dbReference>
<keyword evidence="3" id="KW-0813">Transport</keyword>
<keyword evidence="3" id="KW-0931">ER-Golgi transport</keyword>
<evidence type="ECO:0000313" key="6">
    <source>
        <dbReference type="Proteomes" id="UP000770661"/>
    </source>
</evidence>
<dbReference type="AlphaFoldDB" id="A0A8J4YT75"/>
<dbReference type="Pfam" id="PF04628">
    <property type="entry name" value="Sedlin_N"/>
    <property type="match status" value="1"/>
</dbReference>
<evidence type="ECO:0000256" key="2">
    <source>
        <dbReference type="ARBA" id="ARBA00006626"/>
    </source>
</evidence>
<dbReference type="InterPro" id="IPR006722">
    <property type="entry name" value="Sedlin"/>
</dbReference>
<dbReference type="EMBL" id="JACEEZ010000232">
    <property type="protein sequence ID" value="KAG0730376.1"/>
    <property type="molecule type" value="Genomic_DNA"/>
</dbReference>
<protein>
    <recommendedName>
        <fullName evidence="4">Trafficking protein particle complex subunit 2-like protein</fullName>
    </recommendedName>
</protein>
<sequence length="145" mass="16415">MAVCVAVIGKENSPLYVWVGSGREELHLHYLAHTGLDVIQEKVAAVSKTPGDTRELYLGLLYASEEYKVYPFCIRNFGYTTNTRVKFVTITDAANTTLRDNEIRMMFRRLHNMYTNVVCNPFYIPGEQITSREFDRGVAALVAGN</sequence>
<dbReference type="Proteomes" id="UP000770661">
    <property type="component" value="Unassembled WGS sequence"/>
</dbReference>
<dbReference type="Gene3D" id="3.30.450.70">
    <property type="match status" value="1"/>
</dbReference>
<proteinExistence type="inferred from homology"/>
<evidence type="ECO:0000256" key="4">
    <source>
        <dbReference type="ARBA" id="ARBA00024408"/>
    </source>
</evidence>